<reference evidence="4 5" key="1">
    <citation type="submission" date="2014-03" db="EMBL/GenBank/DDBJ databases">
        <title>Genomics of Bifidobacteria.</title>
        <authorList>
            <person name="Ventura M."/>
            <person name="Milani C."/>
            <person name="Lugli G.A."/>
        </authorList>
    </citation>
    <scope>NUCLEOTIDE SEQUENCE [LARGE SCALE GENOMIC DNA]</scope>
    <source>
        <strain evidence="4 5">LMG 11592</strain>
    </source>
</reference>
<dbReference type="EMBL" id="JGZD01000004">
    <property type="protein sequence ID" value="KFI74026.1"/>
    <property type="molecule type" value="Genomic_DNA"/>
</dbReference>
<dbReference type="Pfam" id="PF00326">
    <property type="entry name" value="Peptidase_S9"/>
    <property type="match status" value="1"/>
</dbReference>
<dbReference type="STRING" id="1693.BMIN_1291"/>
<evidence type="ECO:0000313" key="4">
    <source>
        <dbReference type="EMBL" id="KFI74026.1"/>
    </source>
</evidence>
<gene>
    <name evidence="4" type="ORF">BMIN_1291</name>
</gene>
<comment type="caution">
    <text evidence="4">The sequence shown here is derived from an EMBL/GenBank/DDBJ whole genome shotgun (WGS) entry which is preliminary data.</text>
</comment>
<dbReference type="EC" id="3.4.14.5" evidence="4"/>
<dbReference type="SUPFAM" id="SSF53474">
    <property type="entry name" value="alpha/beta-Hydrolases"/>
    <property type="match status" value="1"/>
</dbReference>
<evidence type="ECO:0000256" key="1">
    <source>
        <dbReference type="SAM" id="MobiDB-lite"/>
    </source>
</evidence>
<proteinExistence type="predicted"/>
<dbReference type="GO" id="GO:0008236">
    <property type="term" value="F:serine-type peptidase activity"/>
    <property type="evidence" value="ECO:0007669"/>
    <property type="project" value="InterPro"/>
</dbReference>
<dbReference type="PANTHER" id="PTHR11731">
    <property type="entry name" value="PROTEASE FAMILY S9B,C DIPEPTIDYL-PEPTIDASE IV-RELATED"/>
    <property type="match status" value="1"/>
</dbReference>
<feature type="compositionally biased region" description="Basic and acidic residues" evidence="1">
    <location>
        <begin position="97"/>
        <end position="112"/>
    </location>
</feature>
<keyword evidence="5" id="KW-1185">Reference proteome</keyword>
<dbReference type="GO" id="GO:0006508">
    <property type="term" value="P:proteolysis"/>
    <property type="evidence" value="ECO:0007669"/>
    <property type="project" value="InterPro"/>
</dbReference>
<feature type="region of interest" description="Disordered" evidence="1">
    <location>
        <begin position="90"/>
        <end position="114"/>
    </location>
</feature>
<dbReference type="Pfam" id="PF00930">
    <property type="entry name" value="DPPIV_N"/>
    <property type="match status" value="1"/>
</dbReference>
<dbReference type="Gene3D" id="3.40.50.1820">
    <property type="entry name" value="alpha/beta hydrolase"/>
    <property type="match status" value="1"/>
</dbReference>
<protein>
    <submittedName>
        <fullName evidence="4">Xaa-Pro dipeptidase</fullName>
        <ecNumber evidence="4">3.4.14.5</ecNumber>
    </submittedName>
</protein>
<dbReference type="SUPFAM" id="SSF82171">
    <property type="entry name" value="DPP6 N-terminal domain-like"/>
    <property type="match status" value="1"/>
</dbReference>
<name>A0A087BSM6_9BIFI</name>
<evidence type="ECO:0000259" key="3">
    <source>
        <dbReference type="Pfam" id="PF00930"/>
    </source>
</evidence>
<dbReference type="GO" id="GO:0008239">
    <property type="term" value="F:dipeptidyl-peptidase activity"/>
    <property type="evidence" value="ECO:0007669"/>
    <property type="project" value="UniProtKB-EC"/>
</dbReference>
<dbReference type="Proteomes" id="UP000029014">
    <property type="component" value="Unassembled WGS sequence"/>
</dbReference>
<dbReference type="eggNOG" id="COG1506">
    <property type="taxonomic scope" value="Bacteria"/>
</dbReference>
<evidence type="ECO:0000313" key="5">
    <source>
        <dbReference type="Proteomes" id="UP000029014"/>
    </source>
</evidence>
<evidence type="ECO:0000259" key="2">
    <source>
        <dbReference type="Pfam" id="PF00326"/>
    </source>
</evidence>
<dbReference type="InterPro" id="IPR029058">
    <property type="entry name" value="AB_hydrolase_fold"/>
</dbReference>
<dbReference type="PANTHER" id="PTHR11731:SF193">
    <property type="entry name" value="DIPEPTIDYL PEPTIDASE 9"/>
    <property type="match status" value="1"/>
</dbReference>
<dbReference type="AlphaFoldDB" id="A0A087BSM6"/>
<dbReference type="InterPro" id="IPR002469">
    <property type="entry name" value="Peptidase_S9B_N"/>
</dbReference>
<feature type="domain" description="Peptidase S9 prolyl oligopeptidase catalytic" evidence="2">
    <location>
        <begin position="546"/>
        <end position="744"/>
    </location>
</feature>
<dbReference type="InterPro" id="IPR050278">
    <property type="entry name" value="Serine_Prot_S9B/DPPIV"/>
</dbReference>
<sequence>MVFLRSGDPEDRVCSLWLSVIDDHGGHEILLADPRVLLDGLGAEDVPAEERARRERAREGGAGIVSYDADAAGERVVFALGGHVFMVGAGGRSHGGRNQERDRGGRSHDDCGRAGQECTDPVILDAQVASGPEWTPILNPRISPDGRHVLYSTGRRLVLLDVDDRMRVIGRSAVLPLPDDAPDTRTVGLAEFVAGEEMDRYDGFWWSPDSRHVLVEDFDSAQEPVWYMSAPADPEAAQTARRYPRALTHNAVVHLTMVDLAVGGDGAATPRESHPVRWDANSYEYLAAVNWTGSFDPVILVQNRRQNRDQVRAVRPDGSTTLLEGHENPQWLDLIPGTPARTPDGRLICAMNDMESDTNRLTLDGVPFTPEGWQIRELLDVGESDVLVVVQRTAREGVGVCGPWADDADRHDARSMDVATVDYADGRPGTVLPVSSRPGVWTASRHGDGMVLSGRDMEHPKSSMVHTLTRVDPSGLTAVHAPIANHCATPGFVPTTTFTRLGRHRLIAAITRPSADSPYAAATSLPVLMRPYGGPGFQQAVFSQAYHWDSQWWADQGFLVVTADGRGTTGRGPLWDREIVDDMKNVTLADQIEAVRALPQAAPEADLDRVAIIGWSYGGFLSALAVIDAPEVFHAACAGAPPTDWTLYDTHYTERYLGLDPEVYRRNGIIEDAPRLRRPLMLIHGFADDNVTIAHSLRLSQALMAAGRPHTFLPLSGITHMTNDETVARNLLILQRDFLRDALGVGVGVGGDVDVPDGRGGES</sequence>
<keyword evidence="4" id="KW-0378">Hydrolase</keyword>
<dbReference type="InterPro" id="IPR001375">
    <property type="entry name" value="Peptidase_S9_cat"/>
</dbReference>
<feature type="domain" description="Dipeptidylpeptidase IV N-terminal" evidence="3">
    <location>
        <begin position="135"/>
        <end position="334"/>
    </location>
</feature>
<dbReference type="Gene3D" id="2.140.10.30">
    <property type="entry name" value="Dipeptidylpeptidase IV, N-terminal domain"/>
    <property type="match status" value="1"/>
</dbReference>
<accession>A0A087BSM6</accession>
<organism evidence="4 5">
    <name type="scientific">Bifidobacterium minimum</name>
    <dbReference type="NCBI Taxonomy" id="1693"/>
    <lineage>
        <taxon>Bacteria</taxon>
        <taxon>Bacillati</taxon>
        <taxon>Actinomycetota</taxon>
        <taxon>Actinomycetes</taxon>
        <taxon>Bifidobacteriales</taxon>
        <taxon>Bifidobacteriaceae</taxon>
        <taxon>Bifidobacterium</taxon>
    </lineage>
</organism>